<keyword evidence="1" id="KW-0732">Signal</keyword>
<accession>A0A0F1BEY5</accession>
<dbReference type="Pfam" id="PF06551">
    <property type="entry name" value="DUF1120"/>
    <property type="match status" value="1"/>
</dbReference>
<dbReference type="AlphaFoldDB" id="A0A0F1BEY5"/>
<protein>
    <recommendedName>
        <fullName evidence="4">Beta-fimbriae major subunit</fullName>
    </recommendedName>
</protein>
<dbReference type="PATRIC" id="fig|1619248.3.peg.46"/>
<proteinExistence type="predicted"/>
<evidence type="ECO:0008006" key="4">
    <source>
        <dbReference type="Google" id="ProtNLM"/>
    </source>
</evidence>
<dbReference type="EMBL" id="JZYX01000001">
    <property type="protein sequence ID" value="KJN32777.1"/>
    <property type="molecule type" value="Genomic_DNA"/>
</dbReference>
<dbReference type="Proteomes" id="UP000033352">
    <property type="component" value="Unassembled WGS sequence"/>
</dbReference>
<evidence type="ECO:0000256" key="1">
    <source>
        <dbReference type="SAM" id="SignalP"/>
    </source>
</evidence>
<evidence type="ECO:0000313" key="2">
    <source>
        <dbReference type="EMBL" id="KJN32777.1"/>
    </source>
</evidence>
<gene>
    <name evidence="2" type="ORF">SS37_00225</name>
</gene>
<feature type="signal peptide" evidence="1">
    <location>
        <begin position="1"/>
        <end position="19"/>
    </location>
</feature>
<reference evidence="2 3" key="1">
    <citation type="submission" date="2015-03" db="EMBL/GenBank/DDBJ databases">
        <authorList>
            <person name="McCorrison J."/>
            <person name="Sanka R."/>
            <person name="Adams M."/>
            <person name="Brinkac L."/>
            <person name="Nierman W."/>
            <person name="Sutton G."/>
            <person name="Nelson K."/>
            <person name="Kiedrowski L."/>
            <person name="Guerrero D."/>
            <person name="Bonomo R."/>
        </authorList>
    </citation>
    <scope>NUCLEOTIDE SEQUENCE [LARGE SCALE GENOMIC DNA]</scope>
    <source>
        <strain evidence="2 3">35699</strain>
    </source>
</reference>
<organism evidence="2 3">
    <name type="scientific">Enterobacter sichuanensis</name>
    <dbReference type="NCBI Taxonomy" id="2071710"/>
    <lineage>
        <taxon>Bacteria</taxon>
        <taxon>Pseudomonadati</taxon>
        <taxon>Pseudomonadota</taxon>
        <taxon>Gammaproteobacteria</taxon>
        <taxon>Enterobacterales</taxon>
        <taxon>Enterobacteriaceae</taxon>
        <taxon>Enterobacter</taxon>
        <taxon>Enterobacter cloacae complex</taxon>
    </lineage>
</organism>
<dbReference type="InterPro" id="IPR010546">
    <property type="entry name" value="DUF1120"/>
</dbReference>
<evidence type="ECO:0000313" key="3">
    <source>
        <dbReference type="Proteomes" id="UP000033352"/>
    </source>
</evidence>
<sequence length="217" mass="22614">MKKMLLATLVALSCTSVYAEPTAVLKVTGTLTNASCTPELSNGGVIDYGTINLRDLSATEDNNLGDKTISLTITCPVNTKVAFTTQDDKSASNAGLAPTVNGSTKTDAYYQYGVGLTDGGVKIGDYGLWITGVTVDGASADAIISNNDLTSWAKGVEMRSDGVSNITAAATGTLQPLAFRAATFDMKANLVIEDTTTLAITDDTKLDGQTTFTLVYL</sequence>
<name>A0A0F1BEY5_9ENTR</name>
<dbReference type="RefSeq" id="WP_045284339.1">
    <property type="nucleotide sequence ID" value="NZ_JZYX01000001.1"/>
</dbReference>
<dbReference type="OrthoDB" id="6572497at2"/>
<feature type="chain" id="PRO_5002449207" description="Beta-fimbriae major subunit" evidence="1">
    <location>
        <begin position="20"/>
        <end position="217"/>
    </location>
</feature>
<comment type="caution">
    <text evidence="2">The sequence shown here is derived from an EMBL/GenBank/DDBJ whole genome shotgun (WGS) entry which is preliminary data.</text>
</comment>